<name>A0A318EIC9_9GAMM</name>
<dbReference type="Pfam" id="PF13466">
    <property type="entry name" value="STAS_2"/>
    <property type="match status" value="1"/>
</dbReference>
<sequence>MKLDADALSFERAAQGYARADELIADGRVDLSEVRQFDSAGIALLLEMKRRAQRTGRSLEFVGAPSQLRGLLGFFGVDTLLGVDAS</sequence>
<evidence type="ECO:0000313" key="3">
    <source>
        <dbReference type="Proteomes" id="UP000248330"/>
    </source>
</evidence>
<protein>
    <submittedName>
        <fullName evidence="2">STAS domain-containing protein</fullName>
    </submittedName>
</protein>
<dbReference type="InterPro" id="IPR052746">
    <property type="entry name" value="MlaB_ABC_Transporter"/>
</dbReference>
<dbReference type="CDD" id="cd07043">
    <property type="entry name" value="STAS_anti-anti-sigma_factors"/>
    <property type="match status" value="1"/>
</dbReference>
<dbReference type="InterPro" id="IPR036513">
    <property type="entry name" value="STAS_dom_sf"/>
</dbReference>
<dbReference type="InterPro" id="IPR058548">
    <property type="entry name" value="MlaB-like_STAS"/>
</dbReference>
<dbReference type="RefSeq" id="WP_211307207.1">
    <property type="nucleotide sequence ID" value="NZ_CAWNXA010000002.1"/>
</dbReference>
<evidence type="ECO:0000259" key="1">
    <source>
        <dbReference type="PROSITE" id="PS50801"/>
    </source>
</evidence>
<accession>A0A318EIC9</accession>
<proteinExistence type="predicted"/>
<dbReference type="PANTHER" id="PTHR35849">
    <property type="entry name" value="BLR2341 PROTEIN"/>
    <property type="match status" value="1"/>
</dbReference>
<dbReference type="AlphaFoldDB" id="A0A318EIC9"/>
<dbReference type="SUPFAM" id="SSF52091">
    <property type="entry name" value="SpoIIaa-like"/>
    <property type="match status" value="1"/>
</dbReference>
<dbReference type="EMBL" id="QICN01000002">
    <property type="protein sequence ID" value="PXV70348.1"/>
    <property type="molecule type" value="Genomic_DNA"/>
</dbReference>
<organism evidence="2 3">
    <name type="scientific">Sinimarinibacterium flocculans</name>
    <dbReference type="NCBI Taxonomy" id="985250"/>
    <lineage>
        <taxon>Bacteria</taxon>
        <taxon>Pseudomonadati</taxon>
        <taxon>Pseudomonadota</taxon>
        <taxon>Gammaproteobacteria</taxon>
        <taxon>Nevskiales</taxon>
        <taxon>Nevskiaceae</taxon>
        <taxon>Sinimarinibacterium</taxon>
    </lineage>
</organism>
<dbReference type="PANTHER" id="PTHR35849:SF1">
    <property type="entry name" value="INTERMEMBRANE PHOSPHOLIPID TRANSPORT SYSTEM BINDING PROTEIN MLAB"/>
    <property type="match status" value="1"/>
</dbReference>
<feature type="domain" description="STAS" evidence="1">
    <location>
        <begin position="29"/>
        <end position="86"/>
    </location>
</feature>
<gene>
    <name evidence="2" type="ORF">C8D93_102200</name>
</gene>
<dbReference type="InterPro" id="IPR002645">
    <property type="entry name" value="STAS_dom"/>
</dbReference>
<dbReference type="Gene3D" id="3.30.750.24">
    <property type="entry name" value="STAS domain"/>
    <property type="match status" value="1"/>
</dbReference>
<comment type="caution">
    <text evidence="2">The sequence shown here is derived from an EMBL/GenBank/DDBJ whole genome shotgun (WGS) entry which is preliminary data.</text>
</comment>
<dbReference type="Proteomes" id="UP000248330">
    <property type="component" value="Unassembled WGS sequence"/>
</dbReference>
<evidence type="ECO:0000313" key="2">
    <source>
        <dbReference type="EMBL" id="PXV70348.1"/>
    </source>
</evidence>
<keyword evidence="3" id="KW-1185">Reference proteome</keyword>
<reference evidence="2 3" key="1">
    <citation type="submission" date="2018-04" db="EMBL/GenBank/DDBJ databases">
        <title>Genomic Encyclopedia of Type Strains, Phase IV (KMG-IV): sequencing the most valuable type-strain genomes for metagenomic binning, comparative biology and taxonomic classification.</title>
        <authorList>
            <person name="Goeker M."/>
        </authorList>
    </citation>
    <scope>NUCLEOTIDE SEQUENCE [LARGE SCALE GENOMIC DNA]</scope>
    <source>
        <strain evidence="2 3">DSM 104150</strain>
    </source>
</reference>
<dbReference type="PROSITE" id="PS50801">
    <property type="entry name" value="STAS"/>
    <property type="match status" value="1"/>
</dbReference>